<organism evidence="13 14">
    <name type="scientific">Limulus polyphemus</name>
    <name type="common">Atlantic horseshoe crab</name>
    <dbReference type="NCBI Taxonomy" id="6850"/>
    <lineage>
        <taxon>Eukaryota</taxon>
        <taxon>Metazoa</taxon>
        <taxon>Ecdysozoa</taxon>
        <taxon>Arthropoda</taxon>
        <taxon>Chelicerata</taxon>
        <taxon>Merostomata</taxon>
        <taxon>Xiphosura</taxon>
        <taxon>Limulidae</taxon>
        <taxon>Limulus</taxon>
    </lineage>
</organism>
<reference evidence="14" key="1">
    <citation type="submission" date="2025-08" db="UniProtKB">
        <authorList>
            <consortium name="RefSeq"/>
        </authorList>
    </citation>
    <scope>IDENTIFICATION</scope>
    <source>
        <tissue evidence="14">Muscle</tissue>
    </source>
</reference>
<evidence type="ECO:0000256" key="6">
    <source>
        <dbReference type="ARBA" id="ARBA00023136"/>
    </source>
</evidence>
<gene>
    <name evidence="14" type="primary">LOC106456909</name>
</gene>
<dbReference type="PANTHER" id="PTHR10915:SF1">
    <property type="entry name" value="SYNDECAN"/>
    <property type="match status" value="1"/>
</dbReference>
<name>A0ABM1S443_LIMPO</name>
<evidence type="ECO:0000313" key="14">
    <source>
        <dbReference type="RefSeq" id="XP_022238398.1"/>
    </source>
</evidence>
<keyword evidence="13" id="KW-1185">Reference proteome</keyword>
<evidence type="ECO:0000256" key="2">
    <source>
        <dbReference type="ARBA" id="ARBA00005343"/>
    </source>
</evidence>
<dbReference type="InterPro" id="IPR001050">
    <property type="entry name" value="Syndecan"/>
</dbReference>
<evidence type="ECO:0000256" key="11">
    <source>
        <dbReference type="SAM" id="Phobius"/>
    </source>
</evidence>
<evidence type="ECO:0000256" key="5">
    <source>
        <dbReference type="ARBA" id="ARBA00022989"/>
    </source>
</evidence>
<dbReference type="GeneID" id="106456909"/>
<evidence type="ECO:0000256" key="10">
    <source>
        <dbReference type="SAM" id="MobiDB-lite"/>
    </source>
</evidence>
<keyword evidence="7 9" id="KW-0325">Glycoprotein</keyword>
<keyword evidence="5 11" id="KW-1133">Transmembrane helix</keyword>
<proteinExistence type="inferred from homology"/>
<dbReference type="Proteomes" id="UP000694941">
    <property type="component" value="Unplaced"/>
</dbReference>
<evidence type="ECO:0000256" key="1">
    <source>
        <dbReference type="ARBA" id="ARBA00004479"/>
    </source>
</evidence>
<accession>A0ABM1S443</accession>
<evidence type="ECO:0000256" key="8">
    <source>
        <dbReference type="ARBA" id="ARBA00023207"/>
    </source>
</evidence>
<dbReference type="RefSeq" id="XP_022238398.1">
    <property type="nucleotide sequence ID" value="XM_022382690.1"/>
</dbReference>
<keyword evidence="8 9" id="KW-0357">Heparan sulfate</keyword>
<keyword evidence="4 9" id="KW-0654">Proteoglycan</keyword>
<feature type="region of interest" description="Disordered" evidence="10">
    <location>
        <begin position="19"/>
        <end position="103"/>
    </location>
</feature>
<comment type="subcellular location">
    <subcellularLocation>
        <location evidence="1 9">Membrane</location>
        <topology evidence="1 9">Single-pass type I membrane protein</topology>
    </subcellularLocation>
</comment>
<evidence type="ECO:0000256" key="9">
    <source>
        <dbReference type="RuleBase" id="RU000649"/>
    </source>
</evidence>
<comment type="function">
    <text evidence="9">Cell surface proteoglycan.</text>
</comment>
<evidence type="ECO:0000256" key="4">
    <source>
        <dbReference type="ARBA" id="ARBA00022974"/>
    </source>
</evidence>
<evidence type="ECO:0000259" key="12">
    <source>
        <dbReference type="Pfam" id="PF01034"/>
    </source>
</evidence>
<feature type="compositionally biased region" description="Basic and acidic residues" evidence="10">
    <location>
        <begin position="35"/>
        <end position="54"/>
    </location>
</feature>
<keyword evidence="3 9" id="KW-0812">Transmembrane</keyword>
<comment type="similarity">
    <text evidence="2 9">Belongs to the syndecan proteoglycan family.</text>
</comment>
<evidence type="ECO:0000256" key="7">
    <source>
        <dbReference type="ARBA" id="ARBA00023180"/>
    </source>
</evidence>
<dbReference type="InterPro" id="IPR027789">
    <property type="entry name" value="Syndecan/Neurexin_dom"/>
</dbReference>
<evidence type="ECO:0000313" key="13">
    <source>
        <dbReference type="Proteomes" id="UP000694941"/>
    </source>
</evidence>
<protein>
    <recommendedName>
        <fullName evidence="9">Syndecan</fullName>
    </recommendedName>
</protein>
<feature type="transmembrane region" description="Helical" evidence="11">
    <location>
        <begin position="127"/>
        <end position="151"/>
    </location>
</feature>
<evidence type="ECO:0000256" key="3">
    <source>
        <dbReference type="ARBA" id="ARBA00022692"/>
    </source>
</evidence>
<dbReference type="PANTHER" id="PTHR10915">
    <property type="entry name" value="SYNDECAN"/>
    <property type="match status" value="1"/>
</dbReference>
<sequence>MYFSLVIIEDITKPILVTPENKPPKPTWHQPIEYPTKKPDPTKKPVFPPKKEQPTIKVTTTESSHKNRIPDITNPPTPVVIEPRRPDNAPGPGFDTTPDENREDNEIHIMGQKQEEKPSSFFAQPGILASVIGGAVVALLCTILLVMFIVYRMRKKDEGSYIVGDSKGIKGNNSYGKGNSKEIFA</sequence>
<feature type="domain" description="Syndecan/Neurexin" evidence="12">
    <location>
        <begin position="120"/>
        <end position="182"/>
    </location>
</feature>
<dbReference type="InterPro" id="IPR030479">
    <property type="entry name" value="Syndecan_CS"/>
</dbReference>
<keyword evidence="6 11" id="KW-0472">Membrane</keyword>
<dbReference type="Pfam" id="PF01034">
    <property type="entry name" value="Syndecan"/>
    <property type="match status" value="1"/>
</dbReference>
<dbReference type="PROSITE" id="PS00964">
    <property type="entry name" value="SYNDECAN"/>
    <property type="match status" value="1"/>
</dbReference>